<feature type="transmembrane region" description="Helical" evidence="7">
    <location>
        <begin position="315"/>
        <end position="337"/>
    </location>
</feature>
<gene>
    <name evidence="9" type="ORF">UY44_C0010G0010</name>
</gene>
<feature type="transmembrane region" description="Helical" evidence="7">
    <location>
        <begin position="57"/>
        <end position="86"/>
    </location>
</feature>
<dbReference type="SUPFAM" id="SSF103473">
    <property type="entry name" value="MFS general substrate transporter"/>
    <property type="match status" value="1"/>
</dbReference>
<evidence type="ECO:0000256" key="4">
    <source>
        <dbReference type="ARBA" id="ARBA00022692"/>
    </source>
</evidence>
<evidence type="ECO:0000256" key="7">
    <source>
        <dbReference type="SAM" id="Phobius"/>
    </source>
</evidence>
<evidence type="ECO:0000256" key="6">
    <source>
        <dbReference type="ARBA" id="ARBA00023136"/>
    </source>
</evidence>
<dbReference type="PANTHER" id="PTHR23513:SF11">
    <property type="entry name" value="STAPHYLOFERRIN A TRANSPORTER"/>
    <property type="match status" value="1"/>
</dbReference>
<evidence type="ECO:0000256" key="5">
    <source>
        <dbReference type="ARBA" id="ARBA00022989"/>
    </source>
</evidence>
<dbReference type="Proteomes" id="UP000033965">
    <property type="component" value="Unassembled WGS sequence"/>
</dbReference>
<feature type="transmembrane region" description="Helical" evidence="7">
    <location>
        <begin position="183"/>
        <end position="206"/>
    </location>
</feature>
<dbReference type="AlphaFoldDB" id="A0A0G1VPQ6"/>
<keyword evidence="5 7" id="KW-1133">Transmembrane helix</keyword>
<keyword evidence="6 7" id="KW-0472">Membrane</keyword>
<dbReference type="PANTHER" id="PTHR23513">
    <property type="entry name" value="INTEGRAL MEMBRANE EFFLUX PROTEIN-RELATED"/>
    <property type="match status" value="1"/>
</dbReference>
<evidence type="ECO:0000313" key="9">
    <source>
        <dbReference type="EMBL" id="KKW08478.1"/>
    </source>
</evidence>
<feature type="domain" description="Major facilitator superfamily (MFS) profile" evidence="8">
    <location>
        <begin position="1"/>
        <end position="369"/>
    </location>
</feature>
<dbReference type="Pfam" id="PF05977">
    <property type="entry name" value="MFS_3"/>
    <property type="match status" value="1"/>
</dbReference>
<keyword evidence="3" id="KW-1003">Cell membrane</keyword>
<dbReference type="InterPro" id="IPR036259">
    <property type="entry name" value="MFS_trans_sf"/>
</dbReference>
<feature type="transmembrane region" description="Helical" evidence="7">
    <location>
        <begin position="28"/>
        <end position="45"/>
    </location>
</feature>
<dbReference type="CDD" id="cd06173">
    <property type="entry name" value="MFS_MefA_like"/>
    <property type="match status" value="1"/>
</dbReference>
<dbReference type="PROSITE" id="PS50850">
    <property type="entry name" value="MFS"/>
    <property type="match status" value="1"/>
</dbReference>
<evidence type="ECO:0000256" key="2">
    <source>
        <dbReference type="ARBA" id="ARBA00022448"/>
    </source>
</evidence>
<dbReference type="GO" id="GO:0022857">
    <property type="term" value="F:transmembrane transporter activity"/>
    <property type="evidence" value="ECO:0007669"/>
    <property type="project" value="InterPro"/>
</dbReference>
<dbReference type="InterPro" id="IPR010290">
    <property type="entry name" value="TM_effector"/>
</dbReference>
<feature type="transmembrane region" description="Helical" evidence="7">
    <location>
        <begin position="281"/>
        <end position="303"/>
    </location>
</feature>
<name>A0A0G1VPQ6_9BACT</name>
<dbReference type="InterPro" id="IPR020846">
    <property type="entry name" value="MFS_dom"/>
</dbReference>
<evidence type="ECO:0000256" key="3">
    <source>
        <dbReference type="ARBA" id="ARBA00022475"/>
    </source>
</evidence>
<evidence type="ECO:0000313" key="10">
    <source>
        <dbReference type="Proteomes" id="UP000033965"/>
    </source>
</evidence>
<comment type="caution">
    <text evidence="9">The sequence shown here is derived from an EMBL/GenBank/DDBJ whole genome shotgun (WGS) entry which is preliminary data.</text>
</comment>
<dbReference type="GO" id="GO:0005886">
    <property type="term" value="C:plasma membrane"/>
    <property type="evidence" value="ECO:0007669"/>
    <property type="project" value="UniProtKB-SubCell"/>
</dbReference>
<accession>A0A0G1VPQ6</accession>
<feature type="transmembrane region" description="Helical" evidence="7">
    <location>
        <begin position="258"/>
        <end position="275"/>
    </location>
</feature>
<keyword evidence="2" id="KW-0813">Transport</keyword>
<evidence type="ECO:0000259" key="8">
    <source>
        <dbReference type="PROSITE" id="PS50850"/>
    </source>
</evidence>
<feature type="transmembrane region" description="Helical" evidence="7">
    <location>
        <begin position="226"/>
        <end position="246"/>
    </location>
</feature>
<keyword evidence="4 7" id="KW-0812">Transmembrane</keyword>
<dbReference type="Gene3D" id="1.20.1250.20">
    <property type="entry name" value="MFS general substrate transporter like domains"/>
    <property type="match status" value="1"/>
</dbReference>
<feature type="transmembrane region" description="Helical" evidence="7">
    <location>
        <begin position="343"/>
        <end position="362"/>
    </location>
</feature>
<reference evidence="9 10" key="1">
    <citation type="journal article" date="2015" name="Nature">
        <title>rRNA introns, odd ribosomes, and small enigmatic genomes across a large radiation of phyla.</title>
        <authorList>
            <person name="Brown C.T."/>
            <person name="Hug L.A."/>
            <person name="Thomas B.C."/>
            <person name="Sharon I."/>
            <person name="Castelle C.J."/>
            <person name="Singh A."/>
            <person name="Wilkins M.J."/>
            <person name="Williams K.H."/>
            <person name="Banfield J.F."/>
        </authorList>
    </citation>
    <scope>NUCLEOTIDE SEQUENCE [LARGE SCALE GENOMIC DNA]</scope>
</reference>
<protein>
    <recommendedName>
        <fullName evidence="8">Major facilitator superfamily (MFS) profile domain-containing protein</fullName>
    </recommendedName>
</protein>
<dbReference type="EMBL" id="LCPZ01000010">
    <property type="protein sequence ID" value="KKW08478.1"/>
    <property type="molecule type" value="Genomic_DNA"/>
</dbReference>
<evidence type="ECO:0000256" key="1">
    <source>
        <dbReference type="ARBA" id="ARBA00004651"/>
    </source>
</evidence>
<comment type="subcellular location">
    <subcellularLocation>
        <location evidence="1">Cell membrane</location>
        <topology evidence="1">Multi-pass membrane protein</topology>
    </subcellularLocation>
</comment>
<sequence length="380" mass="40783">MQTVALGWLVLQITGSGAQLGAVVATTFLPLLIFGPLGGAIADRFDKHRMLIYTQSALATLALSLSILVYSGATKVWMLYVFAFLYGLVRSVDEPTGQAFVLEMVDESYMKNAVSLNSMRGNLARAIGPMVAGVLIAGVGIAFCFLFNALSYVAVIWMLIIMDKSELRRENVIAKQPQTIRDGIRFILATPLIKNTLIMMAIIGTFAYEWQVSLPLLAQRTFHGNAASYAALMSSFGIGAVIGGLYAASRHKISTRNLILFVFLFGVSIIAASLMPTLQLAILGMVFVGFFSINLTSTANTMVQLESTPEMRGRVMSFWTVAMMGSTAIGGPIIGLVGEHIGARYGLLVGGLSALIAVAISARPLLRTNKVSVIPESVEI</sequence>
<organism evidence="9 10">
    <name type="scientific">Candidatus Kaiserbacteria bacterium GW2011_GWA2_49_19</name>
    <dbReference type="NCBI Taxonomy" id="1618669"/>
    <lineage>
        <taxon>Bacteria</taxon>
        <taxon>Candidatus Kaiseribacteriota</taxon>
    </lineage>
</organism>
<proteinExistence type="predicted"/>
<feature type="transmembrane region" description="Helical" evidence="7">
    <location>
        <begin position="130"/>
        <end position="162"/>
    </location>
</feature>